<keyword evidence="3 6" id="KW-0812">Transmembrane</keyword>
<evidence type="ECO:0000256" key="2">
    <source>
        <dbReference type="ARBA" id="ARBA00022448"/>
    </source>
</evidence>
<dbReference type="InterPro" id="IPR024671">
    <property type="entry name" value="Atg22-like"/>
</dbReference>
<evidence type="ECO:0000259" key="7">
    <source>
        <dbReference type="PROSITE" id="PS50850"/>
    </source>
</evidence>
<organism evidence="8">
    <name type="scientific">Sheuella amnicola</name>
    <dbReference type="NCBI Taxonomy" id="2707330"/>
    <lineage>
        <taxon>Bacteria</taxon>
        <taxon>Pseudomonadati</taxon>
        <taxon>Pseudomonadota</taxon>
        <taxon>Betaproteobacteria</taxon>
        <taxon>Burkholderiales</taxon>
        <taxon>Alcaligenaceae</taxon>
        <taxon>Sheuella</taxon>
    </lineage>
</organism>
<accession>A0A6B2R1D7</accession>
<dbReference type="PROSITE" id="PS50850">
    <property type="entry name" value="MFS"/>
    <property type="match status" value="1"/>
</dbReference>
<protein>
    <submittedName>
        <fullName evidence="8">MFS transporter</fullName>
    </submittedName>
</protein>
<dbReference type="InterPro" id="IPR020846">
    <property type="entry name" value="MFS_dom"/>
</dbReference>
<evidence type="ECO:0000313" key="8">
    <source>
        <dbReference type="EMBL" id="NDY83169.1"/>
    </source>
</evidence>
<keyword evidence="5 6" id="KW-0472">Membrane</keyword>
<feature type="transmembrane region" description="Helical" evidence="6">
    <location>
        <begin position="12"/>
        <end position="33"/>
    </location>
</feature>
<sequence>MLDFANSGYTTVVLTAVFSAYFVGVVAGGAAWATLAWTAALSASYLLVMMTLPRLAALADAHAAKRRLLFLSVLGCVSGTLILSRVGAGNVWLAVLGIVFSNYCFSLGESAIASFLPELAQREALGRVSGWGWGLGYVGGLISLAIALMIVTRGSNLGFDAIHTVPWVMVATACLFLLATVPAWFLLKERAVATGQSARSTLGAIKHAWIETGGRFTEFRRLLLCIVSYQAGISVVITLAAVYAEQVMGFDMPRTILLIVAVNVTAGLGALLFGSFQDRVGHRLALRVTLLGWILTAFLAFLAVQEWLFWVAACLAGLCMGTSQSAGRAMVGLMAPSSRLAAFYGLWTFSTQLAAATGPLVYGMITWVNNGNQRFAMLCTGVFFVFALFVLGRLSLDKAIAERDASASTGHV</sequence>
<dbReference type="GO" id="GO:0022857">
    <property type="term" value="F:transmembrane transporter activity"/>
    <property type="evidence" value="ECO:0007669"/>
    <property type="project" value="InterPro"/>
</dbReference>
<dbReference type="Pfam" id="PF11700">
    <property type="entry name" value="ATG22"/>
    <property type="match status" value="1"/>
</dbReference>
<name>A0A6B2R1D7_9BURK</name>
<feature type="transmembrane region" description="Helical" evidence="6">
    <location>
        <begin position="222"/>
        <end position="244"/>
    </location>
</feature>
<feature type="transmembrane region" description="Helical" evidence="6">
    <location>
        <begin position="68"/>
        <end position="86"/>
    </location>
</feature>
<dbReference type="InterPro" id="IPR036259">
    <property type="entry name" value="MFS_trans_sf"/>
</dbReference>
<proteinExistence type="predicted"/>
<dbReference type="PANTHER" id="PTHR23519:SF1">
    <property type="entry name" value="AUTOPHAGY-RELATED PROTEIN 22"/>
    <property type="match status" value="1"/>
</dbReference>
<keyword evidence="4 6" id="KW-1133">Transmembrane helix</keyword>
<gene>
    <name evidence="8" type="ORF">G3I67_07985</name>
</gene>
<feature type="transmembrane region" description="Helical" evidence="6">
    <location>
        <begin position="375"/>
        <end position="396"/>
    </location>
</feature>
<dbReference type="EMBL" id="JAAGRN010000004">
    <property type="protein sequence ID" value="NDY83169.1"/>
    <property type="molecule type" value="Genomic_DNA"/>
</dbReference>
<feature type="transmembrane region" description="Helical" evidence="6">
    <location>
        <begin position="39"/>
        <end position="56"/>
    </location>
</feature>
<feature type="transmembrane region" description="Helical" evidence="6">
    <location>
        <begin position="92"/>
        <end position="116"/>
    </location>
</feature>
<dbReference type="AlphaFoldDB" id="A0A6B2R1D7"/>
<comment type="caution">
    <text evidence="8">The sequence shown here is derived from an EMBL/GenBank/DDBJ whole genome shotgun (WGS) entry which is preliminary data.</text>
</comment>
<feature type="transmembrane region" description="Helical" evidence="6">
    <location>
        <begin position="343"/>
        <end position="363"/>
    </location>
</feature>
<feature type="domain" description="Major facilitator superfamily (MFS) profile" evidence="7">
    <location>
        <begin position="218"/>
        <end position="412"/>
    </location>
</feature>
<dbReference type="GO" id="GO:0012505">
    <property type="term" value="C:endomembrane system"/>
    <property type="evidence" value="ECO:0007669"/>
    <property type="project" value="UniProtKB-SubCell"/>
</dbReference>
<feature type="transmembrane region" description="Helical" evidence="6">
    <location>
        <begin position="128"/>
        <end position="152"/>
    </location>
</feature>
<feature type="transmembrane region" description="Helical" evidence="6">
    <location>
        <begin position="285"/>
        <end position="304"/>
    </location>
</feature>
<dbReference type="Gene3D" id="1.20.1250.20">
    <property type="entry name" value="MFS general substrate transporter like domains"/>
    <property type="match status" value="2"/>
</dbReference>
<evidence type="ECO:0000256" key="3">
    <source>
        <dbReference type="ARBA" id="ARBA00022692"/>
    </source>
</evidence>
<evidence type="ECO:0000256" key="1">
    <source>
        <dbReference type="ARBA" id="ARBA00004127"/>
    </source>
</evidence>
<evidence type="ECO:0000256" key="4">
    <source>
        <dbReference type="ARBA" id="ARBA00022989"/>
    </source>
</evidence>
<evidence type="ECO:0000256" key="5">
    <source>
        <dbReference type="ARBA" id="ARBA00023136"/>
    </source>
</evidence>
<reference evidence="8" key="1">
    <citation type="submission" date="2020-02" db="EMBL/GenBank/DDBJ databases">
        <authorList>
            <person name="Chen W.-M."/>
        </authorList>
    </citation>
    <scope>NUCLEOTIDE SEQUENCE</scope>
    <source>
        <strain evidence="8">NBD-18</strain>
    </source>
</reference>
<keyword evidence="2" id="KW-0813">Transport</keyword>
<feature type="transmembrane region" description="Helical" evidence="6">
    <location>
        <begin position="256"/>
        <end position="273"/>
    </location>
</feature>
<dbReference type="PANTHER" id="PTHR23519">
    <property type="entry name" value="AUTOPHAGY-RELATED PROTEIN 22"/>
    <property type="match status" value="1"/>
</dbReference>
<comment type="subcellular location">
    <subcellularLocation>
        <location evidence="1">Endomembrane system</location>
        <topology evidence="1">Multi-pass membrane protein</topology>
    </subcellularLocation>
</comment>
<dbReference type="SUPFAM" id="SSF103473">
    <property type="entry name" value="MFS general substrate transporter"/>
    <property type="match status" value="1"/>
</dbReference>
<feature type="transmembrane region" description="Helical" evidence="6">
    <location>
        <begin position="164"/>
        <end position="187"/>
    </location>
</feature>
<evidence type="ECO:0000256" key="6">
    <source>
        <dbReference type="SAM" id="Phobius"/>
    </source>
</evidence>
<dbReference type="InterPro" id="IPR050495">
    <property type="entry name" value="ATG22/LtaA_families"/>
</dbReference>